<gene>
    <name evidence="1" type="ORF">BJ983_000089</name>
</gene>
<protein>
    <submittedName>
        <fullName evidence="1">Uncharacterized protein</fullName>
    </submittedName>
</protein>
<sequence length="139" mass="15464">MRRVEPVLAWVEPRSPDEDASRRRVRLLARGVPVPRVEQCLLDARGDVVARLALAWPEARTGIAVAPGVRDRARSIGWEVVTPAVGVTSDELVRWVTRSFDRWDPARRLGMPLTLRLPPAAEPDGVCDDGLSRLVPDCR</sequence>
<organism evidence="1 2">
    <name type="scientific">Actinomycetospora corticicola</name>
    <dbReference type="NCBI Taxonomy" id="663602"/>
    <lineage>
        <taxon>Bacteria</taxon>
        <taxon>Bacillati</taxon>
        <taxon>Actinomycetota</taxon>
        <taxon>Actinomycetes</taxon>
        <taxon>Pseudonocardiales</taxon>
        <taxon>Pseudonocardiaceae</taxon>
        <taxon>Actinomycetospora</taxon>
    </lineage>
</organism>
<dbReference type="AlphaFoldDB" id="A0A7Y9DR49"/>
<keyword evidence="2" id="KW-1185">Reference proteome</keyword>
<evidence type="ECO:0000313" key="1">
    <source>
        <dbReference type="EMBL" id="NYD33987.1"/>
    </source>
</evidence>
<reference evidence="1 2" key="1">
    <citation type="submission" date="2020-07" db="EMBL/GenBank/DDBJ databases">
        <title>Sequencing the genomes of 1000 actinobacteria strains.</title>
        <authorList>
            <person name="Klenk H.-P."/>
        </authorList>
    </citation>
    <scope>NUCLEOTIDE SEQUENCE [LARGE SCALE GENOMIC DNA]</scope>
    <source>
        <strain evidence="1 2">DSM 45772</strain>
    </source>
</reference>
<comment type="caution">
    <text evidence="1">The sequence shown here is derived from an EMBL/GenBank/DDBJ whole genome shotgun (WGS) entry which is preliminary data.</text>
</comment>
<proteinExistence type="predicted"/>
<name>A0A7Y9DR49_9PSEU</name>
<dbReference type="EMBL" id="JACCBN010000001">
    <property type="protein sequence ID" value="NYD33987.1"/>
    <property type="molecule type" value="Genomic_DNA"/>
</dbReference>
<accession>A0A7Y9DR49</accession>
<evidence type="ECO:0000313" key="2">
    <source>
        <dbReference type="Proteomes" id="UP000535890"/>
    </source>
</evidence>
<dbReference type="Proteomes" id="UP000535890">
    <property type="component" value="Unassembled WGS sequence"/>
</dbReference>